<name>A0A848EQ88_MEGEL</name>
<organism evidence="1 2">
    <name type="scientific">Megasphaera elsdenii</name>
    <dbReference type="NCBI Taxonomy" id="907"/>
    <lineage>
        <taxon>Bacteria</taxon>
        <taxon>Bacillati</taxon>
        <taxon>Bacillota</taxon>
        <taxon>Negativicutes</taxon>
        <taxon>Veillonellales</taxon>
        <taxon>Veillonellaceae</taxon>
        <taxon>Megasphaera</taxon>
    </lineage>
</organism>
<dbReference type="EMBL" id="JABBJH010000002">
    <property type="protein sequence ID" value="NMK38216.1"/>
    <property type="molecule type" value="Genomic_DNA"/>
</dbReference>
<dbReference type="RefSeq" id="WP_169013127.1">
    <property type="nucleotide sequence ID" value="NZ_JABBJH010000002.1"/>
</dbReference>
<protein>
    <submittedName>
        <fullName evidence="1">Phage gp6-like head-tail connector protein</fullName>
    </submittedName>
</protein>
<evidence type="ECO:0000313" key="1">
    <source>
        <dbReference type="EMBL" id="NMK38216.1"/>
    </source>
</evidence>
<accession>A0A848EQ88</accession>
<dbReference type="AlphaFoldDB" id="A0A848EQ88"/>
<dbReference type="Pfam" id="PF05135">
    <property type="entry name" value="Phage_connect_1"/>
    <property type="match status" value="1"/>
</dbReference>
<proteinExistence type="predicted"/>
<dbReference type="InterPro" id="IPR021146">
    <property type="entry name" value="Phage_gp6-like_head-tail"/>
</dbReference>
<gene>
    <name evidence="1" type="ORF">HG933_02205</name>
</gene>
<evidence type="ECO:0000313" key="2">
    <source>
        <dbReference type="Proteomes" id="UP000536773"/>
    </source>
</evidence>
<comment type="caution">
    <text evidence="1">The sequence shown here is derived from an EMBL/GenBank/DDBJ whole genome shotgun (WGS) entry which is preliminary data.</text>
</comment>
<reference evidence="1 2" key="1">
    <citation type="submission" date="2020-04" db="EMBL/GenBank/DDBJ databases">
        <authorList>
            <person name="Hitch T.C.A."/>
            <person name="Wylensek D."/>
            <person name="Clavel T."/>
        </authorList>
    </citation>
    <scope>NUCLEOTIDE SEQUENCE [LARGE SCALE GENOMIC DNA]</scope>
    <source>
        <strain evidence="1 2">WCA-386-APC-2A</strain>
    </source>
</reference>
<dbReference type="NCBIfam" id="TIGR01560">
    <property type="entry name" value="put_DNA_pack"/>
    <property type="match status" value="1"/>
</dbReference>
<dbReference type="Proteomes" id="UP000536773">
    <property type="component" value="Unassembled WGS sequence"/>
</dbReference>
<dbReference type="Gene3D" id="1.10.3230.30">
    <property type="entry name" value="Phage gp6-like head-tail connector protein"/>
    <property type="match status" value="1"/>
</dbReference>
<dbReference type="InterPro" id="IPR006450">
    <property type="entry name" value="Phage_HK97_gp6-like"/>
</dbReference>
<dbReference type="CDD" id="cd08054">
    <property type="entry name" value="gp6"/>
    <property type="match status" value="1"/>
</dbReference>
<sequence length="99" mass="11189">MDDLLKLVKNYLRLDDDITEDDGQLTGLITAAKDYIQNMTGKQYDDSPVMVLAVELLVSHWYTDRSPVSKNTTRDYGHSLSAILTHIETSDAYKPVNEP</sequence>